<evidence type="ECO:0000259" key="1">
    <source>
        <dbReference type="Pfam" id="PF26130"/>
    </source>
</evidence>
<sequence>MSEIDGLRMDIGSGGLMSYKRGKFSYSGGFVRDLFIQPDLLTWSIFEDFIADRGIKSKVEQVWYKIVNEDISTARSIYKNKDAEIRKLCEETKVLSEVDFYIVNEEKK</sequence>
<dbReference type="KEGG" id="rsz:108841155"/>
<gene>
    <name evidence="3" type="primary">LOC108841155</name>
</gene>
<organism evidence="2 3">
    <name type="scientific">Raphanus sativus</name>
    <name type="common">Radish</name>
    <name type="synonym">Raphanus raphanistrum var. sativus</name>
    <dbReference type="NCBI Taxonomy" id="3726"/>
    <lineage>
        <taxon>Eukaryota</taxon>
        <taxon>Viridiplantae</taxon>
        <taxon>Streptophyta</taxon>
        <taxon>Embryophyta</taxon>
        <taxon>Tracheophyta</taxon>
        <taxon>Spermatophyta</taxon>
        <taxon>Magnoliopsida</taxon>
        <taxon>eudicotyledons</taxon>
        <taxon>Gunneridae</taxon>
        <taxon>Pentapetalae</taxon>
        <taxon>rosids</taxon>
        <taxon>malvids</taxon>
        <taxon>Brassicales</taxon>
        <taxon>Brassicaceae</taxon>
        <taxon>Brassiceae</taxon>
        <taxon>Raphanus</taxon>
    </lineage>
</organism>
<reference evidence="3" key="2">
    <citation type="submission" date="2025-08" db="UniProtKB">
        <authorList>
            <consortium name="RefSeq"/>
        </authorList>
    </citation>
    <scope>IDENTIFICATION</scope>
    <source>
        <tissue evidence="3">Leaf</tissue>
    </source>
</reference>
<dbReference type="InterPro" id="IPR058594">
    <property type="entry name" value="PB1-like_dom_pln"/>
</dbReference>
<evidence type="ECO:0000313" key="3">
    <source>
        <dbReference type="RefSeq" id="XP_018469444.1"/>
    </source>
</evidence>
<dbReference type="Proteomes" id="UP000504610">
    <property type="component" value="Chromosome 2"/>
</dbReference>
<protein>
    <submittedName>
        <fullName evidence="3">Uncharacterized protein LOC108841155</fullName>
    </submittedName>
</protein>
<dbReference type="GeneID" id="108841155"/>
<reference evidence="2" key="1">
    <citation type="journal article" date="2019" name="Database">
        <title>The radish genome database (RadishGD): an integrated information resource for radish genomics.</title>
        <authorList>
            <person name="Yu H.J."/>
            <person name="Baek S."/>
            <person name="Lee Y.J."/>
            <person name="Cho A."/>
            <person name="Mun J.H."/>
        </authorList>
    </citation>
    <scope>NUCLEOTIDE SEQUENCE [LARGE SCALE GENOMIC DNA]</scope>
    <source>
        <strain evidence="2">cv. WK10039</strain>
    </source>
</reference>
<proteinExistence type="predicted"/>
<dbReference type="OrthoDB" id="1112841at2759"/>
<accession>A0A6J0MBJ6</accession>
<name>A0A6J0MBJ6_RAPSA</name>
<evidence type="ECO:0000313" key="2">
    <source>
        <dbReference type="Proteomes" id="UP000504610"/>
    </source>
</evidence>
<dbReference type="AlphaFoldDB" id="A0A6J0MBJ6"/>
<keyword evidence="2" id="KW-1185">Reference proteome</keyword>
<dbReference type="Pfam" id="PF26130">
    <property type="entry name" value="PB1-like"/>
    <property type="match status" value="1"/>
</dbReference>
<dbReference type="RefSeq" id="XP_018469444.1">
    <property type="nucleotide sequence ID" value="XM_018613942.2"/>
</dbReference>
<feature type="domain" description="PB1-like" evidence="1">
    <location>
        <begin position="14"/>
        <end position="102"/>
    </location>
</feature>